<feature type="chain" id="PRO_5039626132" evidence="1">
    <location>
        <begin position="22"/>
        <end position="563"/>
    </location>
</feature>
<evidence type="ECO:0000313" key="3">
    <source>
        <dbReference type="EMBL" id="SFK10852.1"/>
    </source>
</evidence>
<feature type="signal peptide" evidence="1">
    <location>
        <begin position="1"/>
        <end position="21"/>
    </location>
</feature>
<dbReference type="RefSeq" id="WP_093889241.1">
    <property type="nucleotide sequence ID" value="NZ_FOQY01000017.1"/>
</dbReference>
<proteinExistence type="predicted"/>
<dbReference type="Gene3D" id="3.90.76.10">
    <property type="entry name" value="Dipeptide-binding Protein, Domain 1"/>
    <property type="match status" value="1"/>
</dbReference>
<dbReference type="AlphaFoldDB" id="A0A1I3WTP0"/>
<dbReference type="PROSITE" id="PS51257">
    <property type="entry name" value="PROKAR_LIPOPROTEIN"/>
    <property type="match status" value="1"/>
</dbReference>
<gene>
    <name evidence="3" type="ORF">SAMN05216275_117130</name>
</gene>
<dbReference type="Proteomes" id="UP000199111">
    <property type="component" value="Unassembled WGS sequence"/>
</dbReference>
<feature type="domain" description="Solute-binding protein family 5" evidence="2">
    <location>
        <begin position="90"/>
        <end position="450"/>
    </location>
</feature>
<dbReference type="Pfam" id="PF00496">
    <property type="entry name" value="SBP_bac_5"/>
    <property type="match status" value="1"/>
</dbReference>
<dbReference type="SUPFAM" id="SSF53850">
    <property type="entry name" value="Periplasmic binding protein-like II"/>
    <property type="match status" value="1"/>
</dbReference>
<dbReference type="GO" id="GO:0042597">
    <property type="term" value="C:periplasmic space"/>
    <property type="evidence" value="ECO:0007669"/>
    <property type="project" value="UniProtKB-ARBA"/>
</dbReference>
<evidence type="ECO:0000256" key="1">
    <source>
        <dbReference type="SAM" id="SignalP"/>
    </source>
</evidence>
<dbReference type="InterPro" id="IPR039424">
    <property type="entry name" value="SBP_5"/>
</dbReference>
<name>A0A1I3WTP0_9ACTN</name>
<evidence type="ECO:0000313" key="4">
    <source>
        <dbReference type="Proteomes" id="UP000199111"/>
    </source>
</evidence>
<dbReference type="Gene3D" id="3.10.105.10">
    <property type="entry name" value="Dipeptide-binding Protein, Domain 3"/>
    <property type="match status" value="1"/>
</dbReference>
<dbReference type="GO" id="GO:0015833">
    <property type="term" value="P:peptide transport"/>
    <property type="evidence" value="ECO:0007669"/>
    <property type="project" value="TreeGrafter"/>
</dbReference>
<evidence type="ECO:0000259" key="2">
    <source>
        <dbReference type="Pfam" id="PF00496"/>
    </source>
</evidence>
<dbReference type="PIRSF" id="PIRSF002741">
    <property type="entry name" value="MppA"/>
    <property type="match status" value="1"/>
</dbReference>
<protein>
    <submittedName>
        <fullName evidence="3">Peptide/nickel transport system substrate-binding protein</fullName>
    </submittedName>
</protein>
<dbReference type="GO" id="GO:1904680">
    <property type="term" value="F:peptide transmembrane transporter activity"/>
    <property type="evidence" value="ECO:0007669"/>
    <property type="project" value="TreeGrafter"/>
</dbReference>
<organism evidence="3 4">
    <name type="scientific">Streptosporangium canum</name>
    <dbReference type="NCBI Taxonomy" id="324952"/>
    <lineage>
        <taxon>Bacteria</taxon>
        <taxon>Bacillati</taxon>
        <taxon>Actinomycetota</taxon>
        <taxon>Actinomycetes</taxon>
        <taxon>Streptosporangiales</taxon>
        <taxon>Streptosporangiaceae</taxon>
        <taxon>Streptosporangium</taxon>
    </lineage>
</organism>
<dbReference type="GO" id="GO:0043190">
    <property type="term" value="C:ATP-binding cassette (ABC) transporter complex"/>
    <property type="evidence" value="ECO:0007669"/>
    <property type="project" value="InterPro"/>
</dbReference>
<accession>A0A1I3WTP0</accession>
<dbReference type="PANTHER" id="PTHR30290">
    <property type="entry name" value="PERIPLASMIC BINDING COMPONENT OF ABC TRANSPORTER"/>
    <property type="match status" value="1"/>
</dbReference>
<dbReference type="InterPro" id="IPR030678">
    <property type="entry name" value="Peptide/Ni-bd"/>
</dbReference>
<keyword evidence="1" id="KW-0732">Signal</keyword>
<keyword evidence="4" id="KW-1185">Reference proteome</keyword>
<dbReference type="InterPro" id="IPR000914">
    <property type="entry name" value="SBP_5_dom"/>
</dbReference>
<reference evidence="4" key="1">
    <citation type="submission" date="2016-10" db="EMBL/GenBank/DDBJ databases">
        <authorList>
            <person name="Varghese N."/>
            <person name="Submissions S."/>
        </authorList>
    </citation>
    <scope>NUCLEOTIDE SEQUENCE [LARGE SCALE GENOMIC DNA]</scope>
    <source>
        <strain evidence="4">CGMCC 4.2126</strain>
    </source>
</reference>
<dbReference type="EMBL" id="FOQY01000017">
    <property type="protein sequence ID" value="SFK10852.1"/>
    <property type="molecule type" value="Genomic_DNA"/>
</dbReference>
<dbReference type="CDD" id="cd08509">
    <property type="entry name" value="PBP2_TmCBP_oligosaccharides_like"/>
    <property type="match status" value="1"/>
</dbReference>
<dbReference type="Gene3D" id="3.40.190.10">
    <property type="entry name" value="Periplasmic binding protein-like II"/>
    <property type="match status" value="1"/>
</dbReference>
<dbReference type="GeneID" id="96300540"/>
<sequence>MKKVRFSATAGALGLALLLTACSPGTSGGAQESATNAAGGTSDSISLRINNATTYSRNFNIYSPSTDIAPQISLIYEPLVRRNVLKGGRLEPWLAESWEWSDGDKTVTLKLRTDVKFSDGTPMTSKDVAFTLNISLEHPELNTGGQTYVSAEATDDHTVVVKWKKPAQLDFYRFALGVTGFAPRIVPEHIWKDKDLKTWTNPDPVGTGVGKLTQFTPQQFTLETRADYWGGRFPMKTIKIVATGGDDQTKARLLKGDIDYATISWPNAEQEYMARNPKANVYKTFHTGGEESLLFNLAKEPFSDVNVRKALAMSVERSSVLKLAPTGQEPANACGLEPQVYAEFMAPECKPQALDVEGAKKALADGGWTVEGGRLAKDGKTYPLSIKVVQEYANWMAYGKGMQDQWKSNLGLDVKVMAIPEENYDPQLNEGDYDMALYWTGNSNGLYSVFADQLDSDKYKPIGKDAQYQNQSRWKDASTTPLLDKLRDTVGDPAAQKEAGYQLQKVVLDQVPFSPMFTADWFVEMNQARWVGWPETGKTDHVPHSGIGPDIVMTLKGLKPAGK</sequence>